<evidence type="ECO:0000256" key="1">
    <source>
        <dbReference type="SAM" id="Phobius"/>
    </source>
</evidence>
<reference evidence="2 3" key="1">
    <citation type="submission" date="2019-02" db="EMBL/GenBank/DDBJ databases">
        <title>Flavobacterium sp. RD-2-33 isolated from forest soil.</title>
        <authorList>
            <person name="Chaudhary D.K."/>
        </authorList>
    </citation>
    <scope>NUCLEOTIDE SEQUENCE [LARGE SCALE GENOMIC DNA]</scope>
    <source>
        <strain evidence="2 3">RD-2-33</strain>
    </source>
</reference>
<feature type="transmembrane region" description="Helical" evidence="1">
    <location>
        <begin position="48"/>
        <end position="72"/>
    </location>
</feature>
<dbReference type="RefSeq" id="WP_131476999.1">
    <property type="nucleotide sequence ID" value="NZ_SJPE01000020.1"/>
</dbReference>
<feature type="transmembrane region" description="Helical" evidence="1">
    <location>
        <begin position="84"/>
        <end position="105"/>
    </location>
</feature>
<evidence type="ECO:0000313" key="2">
    <source>
        <dbReference type="EMBL" id="TBX65197.1"/>
    </source>
</evidence>
<name>A0A4Q9YP83_9FLAO</name>
<dbReference type="AlphaFoldDB" id="A0A4Q9YP83"/>
<feature type="transmembrane region" description="Helical" evidence="1">
    <location>
        <begin position="12"/>
        <end position="36"/>
    </location>
</feature>
<keyword evidence="3" id="KW-1185">Reference proteome</keyword>
<keyword evidence="1" id="KW-1133">Transmembrane helix</keyword>
<keyword evidence="1" id="KW-0472">Membrane</keyword>
<dbReference type="EMBL" id="SJPE01000020">
    <property type="protein sequence ID" value="TBX65197.1"/>
    <property type="molecule type" value="Genomic_DNA"/>
</dbReference>
<evidence type="ECO:0000313" key="3">
    <source>
        <dbReference type="Proteomes" id="UP000293300"/>
    </source>
</evidence>
<accession>A0A4Q9YP83</accession>
<dbReference type="OrthoDB" id="9839572at2"/>
<sequence length="139" mass="16013">MTNIDLNKIKLITFIFIPSFIVSVICPGILFVFMFGKDLFINTDTIKLTLLSISVSFPIWFINSIFVYYQLYYNSDEELENDHLQFASILGSFMTIPVIYLPIVVKLFCEIPLQAGVMISFATLLLILLIIYIVKLKRN</sequence>
<keyword evidence="1" id="KW-0812">Transmembrane</keyword>
<feature type="transmembrane region" description="Helical" evidence="1">
    <location>
        <begin position="111"/>
        <end position="134"/>
    </location>
</feature>
<comment type="caution">
    <text evidence="2">The sequence shown here is derived from an EMBL/GenBank/DDBJ whole genome shotgun (WGS) entry which is preliminary data.</text>
</comment>
<protein>
    <submittedName>
        <fullName evidence="2">Uncharacterized protein</fullName>
    </submittedName>
</protein>
<proteinExistence type="predicted"/>
<organism evidence="2 3">
    <name type="scientific">Flavobacterium silvisoli</name>
    <dbReference type="NCBI Taxonomy" id="2529433"/>
    <lineage>
        <taxon>Bacteria</taxon>
        <taxon>Pseudomonadati</taxon>
        <taxon>Bacteroidota</taxon>
        <taxon>Flavobacteriia</taxon>
        <taxon>Flavobacteriales</taxon>
        <taxon>Flavobacteriaceae</taxon>
        <taxon>Flavobacterium</taxon>
    </lineage>
</organism>
<gene>
    <name evidence="2" type="ORF">EZL74_12455</name>
</gene>
<dbReference type="Proteomes" id="UP000293300">
    <property type="component" value="Unassembled WGS sequence"/>
</dbReference>